<keyword evidence="6" id="KW-0862">Zinc</keyword>
<dbReference type="InterPro" id="IPR011324">
    <property type="entry name" value="Cytotoxic_necrot_fac-like_cat"/>
</dbReference>
<keyword evidence="12" id="KW-1185">Reference proteome</keyword>
<comment type="catalytic activity">
    <reaction evidence="7">
        <text>adenosine + H2O + H(+) = inosine + NH4(+)</text>
        <dbReference type="Rhea" id="RHEA:24408"/>
        <dbReference type="ChEBI" id="CHEBI:15377"/>
        <dbReference type="ChEBI" id="CHEBI:15378"/>
        <dbReference type="ChEBI" id="CHEBI:16335"/>
        <dbReference type="ChEBI" id="CHEBI:17596"/>
        <dbReference type="ChEBI" id="CHEBI:28938"/>
        <dbReference type="EC" id="3.5.4.4"/>
    </reaction>
    <physiologicalReaction direction="left-to-right" evidence="7">
        <dbReference type="Rhea" id="RHEA:24409"/>
    </physiologicalReaction>
</comment>
<dbReference type="OMA" id="HDNCELE"/>
<dbReference type="PANTHER" id="PTHR30616">
    <property type="entry name" value="UNCHARACTERIZED PROTEIN YFIH"/>
    <property type="match status" value="1"/>
</dbReference>
<dbReference type="Gene3D" id="3.60.140.10">
    <property type="entry name" value="CNF1/YfiH-like putative cysteine hydrolases"/>
    <property type="match status" value="1"/>
</dbReference>
<name>A0A2T7NFZ4_POMCA</name>
<evidence type="ECO:0000256" key="6">
    <source>
        <dbReference type="ARBA" id="ARBA00022833"/>
    </source>
</evidence>
<dbReference type="Pfam" id="PF02578">
    <property type="entry name" value="Cu-oxidase_4"/>
    <property type="match status" value="2"/>
</dbReference>
<dbReference type="InterPro" id="IPR038371">
    <property type="entry name" value="Cu_polyphenol_OxRdtase_sf"/>
</dbReference>
<dbReference type="SUPFAM" id="SSF64438">
    <property type="entry name" value="CNF1/YfiH-like putative cysteine hydrolases"/>
    <property type="match status" value="2"/>
</dbReference>
<dbReference type="InterPro" id="IPR003730">
    <property type="entry name" value="Cu_polyphenol_OxRdtase"/>
</dbReference>
<evidence type="ECO:0000256" key="7">
    <source>
        <dbReference type="ARBA" id="ARBA00047989"/>
    </source>
</evidence>
<comment type="caution">
    <text evidence="11">The sequence shown here is derived from an EMBL/GenBank/DDBJ whole genome shotgun (WGS) entry which is preliminary data.</text>
</comment>
<dbReference type="Proteomes" id="UP000245119">
    <property type="component" value="Linkage Group LG13"/>
</dbReference>
<dbReference type="GO" id="GO:0005507">
    <property type="term" value="F:copper ion binding"/>
    <property type="evidence" value="ECO:0007669"/>
    <property type="project" value="TreeGrafter"/>
</dbReference>
<comment type="catalytic activity">
    <reaction evidence="9">
        <text>S-methyl-5'-thioadenosine + phosphate = 5-(methylsulfanyl)-alpha-D-ribose 1-phosphate + adenine</text>
        <dbReference type="Rhea" id="RHEA:11852"/>
        <dbReference type="ChEBI" id="CHEBI:16708"/>
        <dbReference type="ChEBI" id="CHEBI:17509"/>
        <dbReference type="ChEBI" id="CHEBI:43474"/>
        <dbReference type="ChEBI" id="CHEBI:58533"/>
        <dbReference type="EC" id="2.4.2.28"/>
    </reaction>
    <physiologicalReaction direction="left-to-right" evidence="9">
        <dbReference type="Rhea" id="RHEA:11853"/>
    </physiologicalReaction>
</comment>
<evidence type="ECO:0000256" key="8">
    <source>
        <dbReference type="ARBA" id="ARBA00048968"/>
    </source>
</evidence>
<organism evidence="11 12">
    <name type="scientific">Pomacea canaliculata</name>
    <name type="common">Golden apple snail</name>
    <dbReference type="NCBI Taxonomy" id="400727"/>
    <lineage>
        <taxon>Eukaryota</taxon>
        <taxon>Metazoa</taxon>
        <taxon>Spiralia</taxon>
        <taxon>Lophotrochozoa</taxon>
        <taxon>Mollusca</taxon>
        <taxon>Gastropoda</taxon>
        <taxon>Caenogastropoda</taxon>
        <taxon>Architaenioglossa</taxon>
        <taxon>Ampullarioidea</taxon>
        <taxon>Ampullariidae</taxon>
        <taxon>Pomacea</taxon>
    </lineage>
</organism>
<feature type="region of interest" description="Disordered" evidence="10">
    <location>
        <begin position="410"/>
        <end position="447"/>
    </location>
</feature>
<comment type="similarity">
    <text evidence="2">Belongs to the purine nucleoside phosphorylase YfiH/LACC1 family.</text>
</comment>
<dbReference type="OrthoDB" id="10055554at2759"/>
<feature type="compositionally biased region" description="Basic and acidic residues" evidence="10">
    <location>
        <begin position="410"/>
        <end position="420"/>
    </location>
</feature>
<proteinExistence type="inferred from homology"/>
<accession>A0A2T7NFZ4</accession>
<sequence length="519" mass="57760">MTIKVLGAILWDLYPPESGSPLDTRDEVKRVWDTIVRVTEEEFGDCDQVRLYLLSSSATDANETLERLTSHNAASASVVVPHVISSHDDIKAFYTAKQDLDAREISQVRVVCCRASRRAFWTAVCRELFTPVHTWAVESGAPSVFNVDAVDQATVQDTIKRFLRTLPSLLGQPEVERSQVIPAETFVHGYSTRRGGVSTLPTTTSMNLYYTDKKRDPQVVIDENLRRLAQVGGFDNSRFHIIRTEHGHNVWRVGREQQPARYDALVTDLRDVTIAAAGADCIVLLFADPVAMVIGAAHAGWRGTVQRVAAHVVRVMTTEYGSKPQDIRVALGPGLRMGCFRMLEEESQPFFDIHPTCLSKDVHPRSHFVCERDFNCASPTTDSQQKTQDIVVSVVVPGKDFLPVSLSDDKASSLREEEHIGPTFGGSDPSEDVKRHPGVTSKPSESKDVKEVKRKYLFADLQLSNRLVLEGEGVCSNLIDTSTSHCTKCNPHLYFSYERDGVPFGNQIGFICMPSRPRS</sequence>
<evidence type="ECO:0000256" key="2">
    <source>
        <dbReference type="ARBA" id="ARBA00007353"/>
    </source>
</evidence>
<gene>
    <name evidence="11" type="ORF">C0Q70_20574</name>
</gene>
<dbReference type="GO" id="GO:0016787">
    <property type="term" value="F:hydrolase activity"/>
    <property type="evidence" value="ECO:0007669"/>
    <property type="project" value="UniProtKB-KW"/>
</dbReference>
<dbReference type="AlphaFoldDB" id="A0A2T7NFZ4"/>
<keyword evidence="5" id="KW-0378">Hydrolase</keyword>
<evidence type="ECO:0000256" key="10">
    <source>
        <dbReference type="SAM" id="MobiDB-lite"/>
    </source>
</evidence>
<evidence type="ECO:0000256" key="9">
    <source>
        <dbReference type="ARBA" id="ARBA00049893"/>
    </source>
</evidence>
<evidence type="ECO:0000256" key="4">
    <source>
        <dbReference type="ARBA" id="ARBA00022723"/>
    </source>
</evidence>
<evidence type="ECO:0000313" key="11">
    <source>
        <dbReference type="EMBL" id="PVD20080.1"/>
    </source>
</evidence>
<evidence type="ECO:0000256" key="3">
    <source>
        <dbReference type="ARBA" id="ARBA00022679"/>
    </source>
</evidence>
<evidence type="ECO:0000256" key="5">
    <source>
        <dbReference type="ARBA" id="ARBA00022801"/>
    </source>
</evidence>
<keyword evidence="3" id="KW-0808">Transferase</keyword>
<reference evidence="11 12" key="1">
    <citation type="submission" date="2018-04" db="EMBL/GenBank/DDBJ databases">
        <title>The genome of golden apple snail Pomacea canaliculata provides insight into stress tolerance and invasive adaptation.</title>
        <authorList>
            <person name="Liu C."/>
            <person name="Liu B."/>
            <person name="Ren Y."/>
            <person name="Zhang Y."/>
            <person name="Wang H."/>
            <person name="Li S."/>
            <person name="Jiang F."/>
            <person name="Yin L."/>
            <person name="Zhang G."/>
            <person name="Qian W."/>
            <person name="Fan W."/>
        </authorList>
    </citation>
    <scope>NUCLEOTIDE SEQUENCE [LARGE SCALE GENOMIC DNA]</scope>
    <source>
        <strain evidence="11">SZHN2017</strain>
        <tissue evidence="11">Muscle</tissue>
    </source>
</reference>
<evidence type="ECO:0000256" key="1">
    <source>
        <dbReference type="ARBA" id="ARBA00000553"/>
    </source>
</evidence>
<dbReference type="EMBL" id="PZQS01000013">
    <property type="protein sequence ID" value="PVD20080.1"/>
    <property type="molecule type" value="Genomic_DNA"/>
</dbReference>
<evidence type="ECO:0008006" key="13">
    <source>
        <dbReference type="Google" id="ProtNLM"/>
    </source>
</evidence>
<keyword evidence="4" id="KW-0479">Metal-binding</keyword>
<protein>
    <recommendedName>
        <fullName evidence="13">Laccase domain-containing protein 1</fullName>
    </recommendedName>
</protein>
<comment type="catalytic activity">
    <reaction evidence="1">
        <text>inosine + phosphate = alpha-D-ribose 1-phosphate + hypoxanthine</text>
        <dbReference type="Rhea" id="RHEA:27646"/>
        <dbReference type="ChEBI" id="CHEBI:17368"/>
        <dbReference type="ChEBI" id="CHEBI:17596"/>
        <dbReference type="ChEBI" id="CHEBI:43474"/>
        <dbReference type="ChEBI" id="CHEBI:57720"/>
        <dbReference type="EC" id="2.4.2.1"/>
    </reaction>
    <physiologicalReaction direction="left-to-right" evidence="1">
        <dbReference type="Rhea" id="RHEA:27647"/>
    </physiologicalReaction>
</comment>
<comment type="catalytic activity">
    <reaction evidence="8">
        <text>adenosine + phosphate = alpha-D-ribose 1-phosphate + adenine</text>
        <dbReference type="Rhea" id="RHEA:27642"/>
        <dbReference type="ChEBI" id="CHEBI:16335"/>
        <dbReference type="ChEBI" id="CHEBI:16708"/>
        <dbReference type="ChEBI" id="CHEBI:43474"/>
        <dbReference type="ChEBI" id="CHEBI:57720"/>
        <dbReference type="EC" id="2.4.2.1"/>
    </reaction>
    <physiologicalReaction direction="left-to-right" evidence="8">
        <dbReference type="Rhea" id="RHEA:27643"/>
    </physiologicalReaction>
</comment>
<dbReference type="GO" id="GO:0017061">
    <property type="term" value="F:S-methyl-5-thioadenosine phosphorylase activity"/>
    <property type="evidence" value="ECO:0007669"/>
    <property type="project" value="UniProtKB-EC"/>
</dbReference>
<dbReference type="CDD" id="cd16833">
    <property type="entry name" value="YfiH"/>
    <property type="match status" value="1"/>
</dbReference>
<dbReference type="STRING" id="400727.A0A2T7NFZ4"/>
<evidence type="ECO:0000313" key="12">
    <source>
        <dbReference type="Proteomes" id="UP000245119"/>
    </source>
</evidence>
<dbReference type="PANTHER" id="PTHR30616:SF2">
    <property type="entry name" value="PURINE NUCLEOSIDE PHOSPHORYLASE LACC1"/>
    <property type="match status" value="1"/>
</dbReference>